<dbReference type="AlphaFoldDB" id="A0A645B1R6"/>
<gene>
    <name evidence="2" type="ORF">SDC9_105342</name>
</gene>
<accession>A0A645B1R6</accession>
<feature type="region of interest" description="Disordered" evidence="1">
    <location>
        <begin position="1"/>
        <end position="27"/>
    </location>
</feature>
<dbReference type="AntiFam" id="ANF00095">
    <property type="entry name" value="Shadow ORF (opposite ABC transporters)"/>
</dbReference>
<proteinExistence type="predicted"/>
<protein>
    <submittedName>
        <fullName evidence="2">Uncharacterized protein</fullName>
    </submittedName>
</protein>
<evidence type="ECO:0000313" key="2">
    <source>
        <dbReference type="EMBL" id="MPM58511.1"/>
    </source>
</evidence>
<evidence type="ECO:0000256" key="1">
    <source>
        <dbReference type="SAM" id="MobiDB-lite"/>
    </source>
</evidence>
<organism evidence="2">
    <name type="scientific">bioreactor metagenome</name>
    <dbReference type="NCBI Taxonomy" id="1076179"/>
    <lineage>
        <taxon>unclassified sequences</taxon>
        <taxon>metagenomes</taxon>
        <taxon>ecological metagenomes</taxon>
    </lineage>
</organism>
<dbReference type="EMBL" id="VSSQ01016803">
    <property type="protein sequence ID" value="MPM58511.1"/>
    <property type="molecule type" value="Genomic_DNA"/>
</dbReference>
<dbReference type="AntiFam" id="ANF00142">
    <property type="entry name" value="Shadow ORF (opposite yadG)"/>
</dbReference>
<comment type="caution">
    <text evidence="2">The sequence shown here is derived from an EMBL/GenBank/DDBJ whole genome shotgun (WGS) entry which is preliminary data.</text>
</comment>
<sequence>MRPDDDIAPGADSTGLAQGSESAEPVDGDLVFPLTVGTRADLAIDGTAHDVRLADEVDHEFGPWSLVDIGGGAELLDDATVHDSNPVGHVEGLVLIVSDKQRGGPGPLLNGSDLGAHRLAQFGVQVGQRLVEQQQGRFDDQGPGQRDALLLPTGQGFYVALGQMSELHHLQGLSDATGALLLGSLAHLEAEGHVLFDVHVREEGVGLEDHAHAALVHWGVRDGLAVHQDLSGGGVHQPCDDAQCGGLPASGWAQQSHQVSLLDLHVQVFDRGI</sequence>
<reference evidence="2" key="1">
    <citation type="submission" date="2019-08" db="EMBL/GenBank/DDBJ databases">
        <authorList>
            <person name="Kucharzyk K."/>
            <person name="Murdoch R.W."/>
            <person name="Higgins S."/>
            <person name="Loffler F."/>
        </authorList>
    </citation>
    <scope>NUCLEOTIDE SEQUENCE</scope>
</reference>
<name>A0A645B1R6_9ZZZZ</name>